<dbReference type="EMBL" id="VUNH01000001">
    <property type="protein sequence ID" value="MST54520.1"/>
    <property type="molecule type" value="Genomic_DNA"/>
</dbReference>
<protein>
    <submittedName>
        <fullName evidence="2">Uncharacterized protein</fullName>
    </submittedName>
</protein>
<feature type="region of interest" description="Disordered" evidence="1">
    <location>
        <begin position="1"/>
        <end position="22"/>
    </location>
</feature>
<feature type="compositionally biased region" description="Polar residues" evidence="1">
    <location>
        <begin position="109"/>
        <end position="118"/>
    </location>
</feature>
<gene>
    <name evidence="2" type="ORF">FYJ74_00410</name>
</gene>
<evidence type="ECO:0000313" key="2">
    <source>
        <dbReference type="EMBL" id="MST54520.1"/>
    </source>
</evidence>
<name>A0A6L5Y8B0_9BACT</name>
<dbReference type="RefSeq" id="WP_154527663.1">
    <property type="nucleotide sequence ID" value="NZ_VUNH01000001.1"/>
</dbReference>
<evidence type="ECO:0000313" key="3">
    <source>
        <dbReference type="Proteomes" id="UP000473699"/>
    </source>
</evidence>
<organism evidence="2 3">
    <name type="scientific">Pyramidobacter porci</name>
    <dbReference type="NCBI Taxonomy" id="2605789"/>
    <lineage>
        <taxon>Bacteria</taxon>
        <taxon>Thermotogati</taxon>
        <taxon>Synergistota</taxon>
        <taxon>Synergistia</taxon>
        <taxon>Synergistales</taxon>
        <taxon>Dethiosulfovibrionaceae</taxon>
        <taxon>Pyramidobacter</taxon>
    </lineage>
</organism>
<feature type="compositionally biased region" description="Basic and acidic residues" evidence="1">
    <location>
        <begin position="1"/>
        <end position="15"/>
    </location>
</feature>
<sequence length="118" mass="12798">MREETSHEFLEDKDQQSGIKFSPGIQKFVEGAGKTITDLDEATLNAVQAPLGLLGIEAESARIRPAHGGVSLGISIKLDKKKKLAENNDETAPARHGKNEFYELLAPQNEVSHSPSGF</sequence>
<dbReference type="Proteomes" id="UP000473699">
    <property type="component" value="Unassembled WGS sequence"/>
</dbReference>
<evidence type="ECO:0000256" key="1">
    <source>
        <dbReference type="SAM" id="MobiDB-lite"/>
    </source>
</evidence>
<accession>A0A6L5Y8B0</accession>
<dbReference type="AlphaFoldDB" id="A0A6L5Y8B0"/>
<comment type="caution">
    <text evidence="2">The sequence shown here is derived from an EMBL/GenBank/DDBJ whole genome shotgun (WGS) entry which is preliminary data.</text>
</comment>
<proteinExistence type="predicted"/>
<reference evidence="2 3" key="1">
    <citation type="submission" date="2019-08" db="EMBL/GenBank/DDBJ databases">
        <title>In-depth cultivation of the pig gut microbiome towards novel bacterial diversity and tailored functional studies.</title>
        <authorList>
            <person name="Wylensek D."/>
            <person name="Hitch T.C.A."/>
            <person name="Clavel T."/>
        </authorList>
    </citation>
    <scope>NUCLEOTIDE SEQUENCE [LARGE SCALE GENOMIC DNA]</scope>
    <source>
        <strain evidence="2 3">SM-530-WT-4B</strain>
    </source>
</reference>
<feature type="region of interest" description="Disordered" evidence="1">
    <location>
        <begin position="87"/>
        <end position="118"/>
    </location>
</feature>
<keyword evidence="3" id="KW-1185">Reference proteome</keyword>